<evidence type="ECO:0000313" key="2">
    <source>
        <dbReference type="Proteomes" id="UP000033945"/>
    </source>
</evidence>
<dbReference type="AlphaFoldDB" id="A0A0G1IY17"/>
<accession>A0A0G1IY17</accession>
<proteinExistence type="predicted"/>
<gene>
    <name evidence="1" type="ORF">UW55_C0001G0171</name>
</gene>
<comment type="caution">
    <text evidence="1">The sequence shown here is derived from an EMBL/GenBank/DDBJ whole genome shotgun (WGS) entry which is preliminary data.</text>
</comment>
<evidence type="ECO:0000313" key="1">
    <source>
        <dbReference type="EMBL" id="KKT63878.1"/>
    </source>
</evidence>
<dbReference type="Proteomes" id="UP000033945">
    <property type="component" value="Unassembled WGS sequence"/>
</dbReference>
<sequence length="363" mass="42567">MKPIHDFFALKASFAKLLRLQKLPFRITPQIERYLEDILYLHDKWLANTKEEVLYWIGKQLKDEPDLSEDDEKNNSSFWDYLKENRLAMALPHHWTMEGFAITPLIGKSEWWPANPKEEDIDAFLEDENMLIEIPGEWDRRVAEIMSRKSSSDLIAITRSYTDKGFPVQKIYAKQKSIQKNSEEDKIFPQDYADKGVIKSPYEMILVSEIELIRELYNHIKNKGQEEHAKDKNGYNKPSVQNMQDSKIRFDSLNGVIRYGDEVVRFHRGERSNKPRLALFRVLWELKKYIKNGKIKAKGESFPPEALAVRINLISGASDFQRNKPKQEQFFGLIKGINRELRNKKIPAQIERNNGIQLVITEK</sequence>
<protein>
    <submittedName>
        <fullName evidence="1">Uncharacterized protein</fullName>
    </submittedName>
</protein>
<dbReference type="EMBL" id="LCIT01000001">
    <property type="protein sequence ID" value="KKT63878.1"/>
    <property type="molecule type" value="Genomic_DNA"/>
</dbReference>
<reference evidence="1 2" key="1">
    <citation type="journal article" date="2015" name="Nature">
        <title>rRNA introns, odd ribosomes, and small enigmatic genomes across a large radiation of phyla.</title>
        <authorList>
            <person name="Brown C.T."/>
            <person name="Hug L.A."/>
            <person name="Thomas B.C."/>
            <person name="Sharon I."/>
            <person name="Castelle C.J."/>
            <person name="Singh A."/>
            <person name="Wilkins M.J."/>
            <person name="Williams K.H."/>
            <person name="Banfield J.F."/>
        </authorList>
    </citation>
    <scope>NUCLEOTIDE SEQUENCE [LARGE SCALE GENOMIC DNA]</scope>
</reference>
<name>A0A0G1IY17_9BACT</name>
<organism evidence="1 2">
    <name type="scientific">Candidatus Giovannonibacteria bacterium GW2011_GWA2_44_26</name>
    <dbReference type="NCBI Taxonomy" id="1618648"/>
    <lineage>
        <taxon>Bacteria</taxon>
        <taxon>Candidatus Giovannoniibacteriota</taxon>
    </lineage>
</organism>